<keyword evidence="3" id="KW-0503">Monooxygenase</keyword>
<comment type="catalytic activity">
    <reaction evidence="4">
        <text>propane + NADH + O2 + H(+) = propan-2-ol + NAD(+) + H2O</text>
        <dbReference type="Rhea" id="RHEA:49992"/>
        <dbReference type="ChEBI" id="CHEBI:15377"/>
        <dbReference type="ChEBI" id="CHEBI:15378"/>
        <dbReference type="ChEBI" id="CHEBI:15379"/>
        <dbReference type="ChEBI" id="CHEBI:17824"/>
        <dbReference type="ChEBI" id="CHEBI:32879"/>
        <dbReference type="ChEBI" id="CHEBI:57540"/>
        <dbReference type="ChEBI" id="CHEBI:57945"/>
        <dbReference type="EC" id="1.14.13.227"/>
    </reaction>
</comment>
<dbReference type="SUPFAM" id="SSF47240">
    <property type="entry name" value="Ferritin-like"/>
    <property type="match status" value="1"/>
</dbReference>
<evidence type="ECO:0000256" key="3">
    <source>
        <dbReference type="ARBA" id="ARBA00023033"/>
    </source>
</evidence>
<dbReference type="Gene3D" id="1.10.620.20">
    <property type="entry name" value="Ribonucleotide Reductase, subunit A"/>
    <property type="match status" value="1"/>
</dbReference>
<dbReference type="InterPro" id="IPR009078">
    <property type="entry name" value="Ferritin-like_SF"/>
</dbReference>
<dbReference type="OrthoDB" id="9806768at2"/>
<dbReference type="AlphaFoldDB" id="A0A511VBA1"/>
<keyword evidence="6" id="KW-1185">Reference proteome</keyword>
<dbReference type="EMBL" id="BJXX01000171">
    <property type="protein sequence ID" value="GEN36216.1"/>
    <property type="molecule type" value="Genomic_DNA"/>
</dbReference>
<organism evidence="5 6">
    <name type="scientific">Aneurinibacillus danicus</name>
    <dbReference type="NCBI Taxonomy" id="267746"/>
    <lineage>
        <taxon>Bacteria</taxon>
        <taxon>Bacillati</taxon>
        <taxon>Bacillota</taxon>
        <taxon>Bacilli</taxon>
        <taxon>Bacillales</taxon>
        <taxon>Paenibacillaceae</taxon>
        <taxon>Aneurinibacillus group</taxon>
        <taxon>Aneurinibacillus</taxon>
    </lineage>
</organism>
<evidence type="ECO:0000313" key="6">
    <source>
        <dbReference type="Proteomes" id="UP000321157"/>
    </source>
</evidence>
<accession>A0A511VBA1</accession>
<keyword evidence="2" id="KW-0560">Oxidoreductase</keyword>
<dbReference type="GO" id="GO:0004497">
    <property type="term" value="F:monooxygenase activity"/>
    <property type="evidence" value="ECO:0007669"/>
    <property type="project" value="UniProtKB-KW"/>
</dbReference>
<protein>
    <recommendedName>
        <fullName evidence="1">propane 2-monooxygenase</fullName>
        <ecNumber evidence="1">1.14.13.227</ecNumber>
    </recommendedName>
</protein>
<dbReference type="EC" id="1.14.13.227" evidence="1"/>
<comment type="caution">
    <text evidence="5">The sequence shown here is derived from an EMBL/GenBank/DDBJ whole genome shotgun (WGS) entry which is preliminary data.</text>
</comment>
<sequence length="375" mass="44687">MSAGLALEPAFQKKLREQPWDWKTKNEYEEVTLRQQPYLHGQYRNIHDERDYDIYDPRYTRLKSSDWEGFRDPKKFWYTTYVSNRKKLAEEVENGFEYARELEIIQNLSPQWVNAVRDLYTPLRHLEYGGNVQMQHVIRYAMGSTIEQCATFQAYDKTGRAQWISLWAMNMEEYHGDFLSYGKEMLMQDPAYQPLRRYVEEILITEDWAEVLVAENLTLDLLLGNLMYREFNKEAIRQGDTHLSILNLVIQKQLDWQRDWAFSLFGYLVKDKAESRWDYLKSLGYENWPGDYRWGLILSDPRETPEEAMSNAEIIGEWVNKWYPKAYEAVSSLSSLFEKHSLPIALPDSLKKIEEEIVIPTFKKYNVPFKTRELI</sequence>
<dbReference type="InterPro" id="IPR003430">
    <property type="entry name" value="Phenol_Hydrox"/>
</dbReference>
<evidence type="ECO:0000313" key="5">
    <source>
        <dbReference type="EMBL" id="GEN36216.1"/>
    </source>
</evidence>
<gene>
    <name evidence="5" type="ORF">ADA01nite_36760</name>
</gene>
<evidence type="ECO:0000256" key="4">
    <source>
        <dbReference type="ARBA" id="ARBA00048941"/>
    </source>
</evidence>
<reference evidence="5 6" key="1">
    <citation type="submission" date="2019-07" db="EMBL/GenBank/DDBJ databases">
        <title>Whole genome shotgun sequence of Aneurinibacillus danicus NBRC 102444.</title>
        <authorList>
            <person name="Hosoyama A."/>
            <person name="Uohara A."/>
            <person name="Ohji S."/>
            <person name="Ichikawa N."/>
        </authorList>
    </citation>
    <scope>NUCLEOTIDE SEQUENCE [LARGE SCALE GENOMIC DNA]</scope>
    <source>
        <strain evidence="5 6">NBRC 102444</strain>
    </source>
</reference>
<dbReference type="Pfam" id="PF02332">
    <property type="entry name" value="Phenol_Hydrox"/>
    <property type="match status" value="1"/>
</dbReference>
<name>A0A511VBA1_9BACL</name>
<evidence type="ECO:0000256" key="2">
    <source>
        <dbReference type="ARBA" id="ARBA00023002"/>
    </source>
</evidence>
<dbReference type="InterPro" id="IPR012348">
    <property type="entry name" value="RNR-like"/>
</dbReference>
<dbReference type="RefSeq" id="WP_146811856.1">
    <property type="nucleotide sequence ID" value="NZ_BJXX01000171.1"/>
</dbReference>
<evidence type="ECO:0000256" key="1">
    <source>
        <dbReference type="ARBA" id="ARBA00012710"/>
    </source>
</evidence>
<proteinExistence type="predicted"/>
<dbReference type="Proteomes" id="UP000321157">
    <property type="component" value="Unassembled WGS sequence"/>
</dbReference>